<dbReference type="Pfam" id="PF00534">
    <property type="entry name" value="Glycos_transf_1"/>
    <property type="match status" value="1"/>
</dbReference>
<dbReference type="RefSeq" id="WP_125468145.1">
    <property type="nucleotide sequence ID" value="NZ_RWBG01000004.1"/>
</dbReference>
<dbReference type="GO" id="GO:0016757">
    <property type="term" value="F:glycosyltransferase activity"/>
    <property type="evidence" value="ECO:0007669"/>
    <property type="project" value="InterPro"/>
</dbReference>
<comment type="caution">
    <text evidence="3">The sequence shown here is derived from an EMBL/GenBank/DDBJ whole genome shotgun (WGS) entry which is preliminary data.</text>
</comment>
<dbReference type="InterPro" id="IPR028098">
    <property type="entry name" value="Glyco_trans_4-like_N"/>
</dbReference>
<dbReference type="AlphaFoldDB" id="A0A428JYF0"/>
<dbReference type="InterPro" id="IPR050194">
    <property type="entry name" value="Glycosyltransferase_grp1"/>
</dbReference>
<dbReference type="Proteomes" id="UP000270620">
    <property type="component" value="Unassembled WGS sequence"/>
</dbReference>
<evidence type="ECO:0000313" key="4">
    <source>
        <dbReference type="Proteomes" id="UP000270620"/>
    </source>
</evidence>
<dbReference type="Gene3D" id="3.40.50.2000">
    <property type="entry name" value="Glycogen Phosphorylase B"/>
    <property type="match status" value="2"/>
</dbReference>
<feature type="domain" description="Glycosyltransferase subfamily 4-like N-terminal" evidence="2">
    <location>
        <begin position="14"/>
        <end position="174"/>
    </location>
</feature>
<dbReference type="CDD" id="cd03820">
    <property type="entry name" value="GT4_AmsD-like"/>
    <property type="match status" value="1"/>
</dbReference>
<feature type="domain" description="Glycosyl transferase family 1" evidence="1">
    <location>
        <begin position="178"/>
        <end position="336"/>
    </location>
</feature>
<dbReference type="SUPFAM" id="SSF53756">
    <property type="entry name" value="UDP-Glycosyltransferase/glycogen phosphorylase"/>
    <property type="match status" value="1"/>
</dbReference>
<protein>
    <submittedName>
        <fullName evidence="3">Glycosyltransferase family 4 protein</fullName>
    </submittedName>
</protein>
<dbReference type="OrthoDB" id="9811239at2"/>
<keyword evidence="3" id="KW-0808">Transferase</keyword>
<evidence type="ECO:0000313" key="3">
    <source>
        <dbReference type="EMBL" id="RSK39171.1"/>
    </source>
</evidence>
<evidence type="ECO:0000259" key="2">
    <source>
        <dbReference type="Pfam" id="PF13439"/>
    </source>
</evidence>
<evidence type="ECO:0000259" key="1">
    <source>
        <dbReference type="Pfam" id="PF00534"/>
    </source>
</evidence>
<reference evidence="3 4" key="1">
    <citation type="submission" date="2018-12" db="EMBL/GenBank/DDBJ databases">
        <title>Mangrovimonas spongiae sp. nov., a novel member of the genus Mangrovimonas isolated from marine sponge.</title>
        <authorList>
            <person name="Zhuang L."/>
            <person name="Luo L."/>
        </authorList>
    </citation>
    <scope>NUCLEOTIDE SEQUENCE [LARGE SCALE GENOMIC DNA]</scope>
    <source>
        <strain evidence="3 4">HN-E26</strain>
    </source>
</reference>
<dbReference type="InterPro" id="IPR001296">
    <property type="entry name" value="Glyco_trans_1"/>
</dbReference>
<dbReference type="PANTHER" id="PTHR45947">
    <property type="entry name" value="SULFOQUINOVOSYL TRANSFERASE SQD2"/>
    <property type="match status" value="1"/>
</dbReference>
<gene>
    <name evidence="3" type="ORF">EJA19_09520</name>
</gene>
<dbReference type="EMBL" id="RWBG01000004">
    <property type="protein sequence ID" value="RSK39171.1"/>
    <property type="molecule type" value="Genomic_DNA"/>
</dbReference>
<proteinExistence type="predicted"/>
<sequence length="364" mass="42248">MKLLYITPHINGAGGVQRMLSVKLNYFVEHLGYDIVVLFSNERQMTPHFSFHKKIVFHTLDLPHRRGLSYLTKFKKQVTYFVNQEKPDIVLVVDNGLKGTLVPRWIKGTPTLYERHGSIKELPTVGGSVFQKIKNVFVKSPILHLAKQFTAIVVLNEQMKKEWEHKNICVIPNALWFNPKVIEHEKKKKKVIFVGRLTKEKGVDFLLEIWKILYRKFPDWELHVFGENTKEFSLITNKNRNIIHHQPVKNVDEIYDDASLLFLPSRYEGFGMVILEAMAYGIPSIAFNCPVGPSSLIQNGDNGVLVKYANIEEFASKAELLMQDENLRKKLSEKAFETLKSYNVEKIMNQWETLFKQMISNKKK</sequence>
<dbReference type="Pfam" id="PF13439">
    <property type="entry name" value="Glyco_transf_4"/>
    <property type="match status" value="1"/>
</dbReference>
<name>A0A428JYF0_9FLAO</name>
<accession>A0A428JYF0</accession>
<keyword evidence="4" id="KW-1185">Reference proteome</keyword>
<dbReference type="PANTHER" id="PTHR45947:SF14">
    <property type="entry name" value="SLL1723 PROTEIN"/>
    <property type="match status" value="1"/>
</dbReference>
<organism evidence="3 4">
    <name type="scientific">Mangrovimonas spongiae</name>
    <dbReference type="NCBI Taxonomy" id="2494697"/>
    <lineage>
        <taxon>Bacteria</taxon>
        <taxon>Pseudomonadati</taxon>
        <taxon>Bacteroidota</taxon>
        <taxon>Flavobacteriia</taxon>
        <taxon>Flavobacteriales</taxon>
        <taxon>Flavobacteriaceae</taxon>
        <taxon>Mangrovimonas</taxon>
    </lineage>
</organism>